<organism evidence="2">
    <name type="scientific">Streptomyces sp. NBC_00060</name>
    <dbReference type="NCBI Taxonomy" id="2975636"/>
    <lineage>
        <taxon>Bacteria</taxon>
        <taxon>Bacillati</taxon>
        <taxon>Actinomycetota</taxon>
        <taxon>Actinomycetes</taxon>
        <taxon>Kitasatosporales</taxon>
        <taxon>Streptomycetaceae</taxon>
        <taxon>Streptomyces</taxon>
    </lineage>
</organism>
<reference evidence="2" key="1">
    <citation type="submission" date="2022-10" db="EMBL/GenBank/DDBJ databases">
        <title>The complete genomes of actinobacterial strains from the NBC collection.</title>
        <authorList>
            <person name="Joergensen T.S."/>
            <person name="Alvarez Arevalo M."/>
            <person name="Sterndorff E.B."/>
            <person name="Faurdal D."/>
            <person name="Vuksanovic O."/>
            <person name="Mourched A.-S."/>
            <person name="Charusanti P."/>
            <person name="Shaw S."/>
            <person name="Blin K."/>
            <person name="Weber T."/>
        </authorList>
    </citation>
    <scope>NUCLEOTIDE SEQUENCE</scope>
    <source>
        <strain evidence="2">NBC_00060</strain>
    </source>
</reference>
<evidence type="ECO:0000259" key="1">
    <source>
        <dbReference type="PROSITE" id="PS51819"/>
    </source>
</evidence>
<proteinExistence type="predicted"/>
<keyword evidence="2" id="KW-0223">Dioxygenase</keyword>
<dbReference type="GO" id="GO:0051213">
    <property type="term" value="F:dioxygenase activity"/>
    <property type="evidence" value="ECO:0007669"/>
    <property type="project" value="UniProtKB-KW"/>
</dbReference>
<dbReference type="AlphaFoldDB" id="A0AAU2GX79"/>
<dbReference type="InterPro" id="IPR029068">
    <property type="entry name" value="Glyas_Bleomycin-R_OHBP_Dase"/>
</dbReference>
<dbReference type="SUPFAM" id="SSF54593">
    <property type="entry name" value="Glyoxalase/Bleomycin resistance protein/Dihydroxybiphenyl dioxygenase"/>
    <property type="match status" value="1"/>
</dbReference>
<keyword evidence="2" id="KW-0560">Oxidoreductase</keyword>
<accession>A0AAU2GX79</accession>
<protein>
    <submittedName>
        <fullName evidence="2">Glyoxalase/bleomycin resistance/extradiol dioxygenase family protein</fullName>
    </submittedName>
</protein>
<name>A0AAU2GX79_9ACTN</name>
<dbReference type="InterPro" id="IPR037523">
    <property type="entry name" value="VOC_core"/>
</dbReference>
<evidence type="ECO:0000313" key="2">
    <source>
        <dbReference type="EMBL" id="WTU40416.1"/>
    </source>
</evidence>
<feature type="domain" description="VOC" evidence="1">
    <location>
        <begin position="5"/>
        <end position="135"/>
    </location>
</feature>
<gene>
    <name evidence="2" type="ORF">OHV25_12885</name>
</gene>
<dbReference type="Pfam" id="PF00903">
    <property type="entry name" value="Glyoxalase"/>
    <property type="match status" value="1"/>
</dbReference>
<dbReference type="Gene3D" id="3.10.180.10">
    <property type="entry name" value="2,3-Dihydroxybiphenyl 1,2-Dioxygenase, domain 1"/>
    <property type="match status" value="1"/>
</dbReference>
<sequence length="135" mass="14279">MAPLEPPYTRLLVEHYEPTFRFYAAVLPKLSGCSLARGTEGSGYASWDDCEGRTTFALFSRAAMAAAVGEENVPVGASVVIRVDGPGALDAGVELCTSAGATVVAPAQDRPQWGPTMRAAHLHDPDGNLVELQTY</sequence>
<dbReference type="InterPro" id="IPR004360">
    <property type="entry name" value="Glyas_Fos-R_dOase_dom"/>
</dbReference>
<dbReference type="PROSITE" id="PS51819">
    <property type="entry name" value="VOC"/>
    <property type="match status" value="1"/>
</dbReference>
<dbReference type="EMBL" id="CP108253">
    <property type="protein sequence ID" value="WTU40416.1"/>
    <property type="molecule type" value="Genomic_DNA"/>
</dbReference>